<dbReference type="AlphaFoldDB" id="A0A8H4RIL5"/>
<keyword evidence="1" id="KW-0547">Nucleotide-binding</keyword>
<dbReference type="Proteomes" id="UP000566819">
    <property type="component" value="Unassembled WGS sequence"/>
</dbReference>
<evidence type="ECO:0000313" key="4">
    <source>
        <dbReference type="Proteomes" id="UP000566819"/>
    </source>
</evidence>
<dbReference type="SUPFAM" id="SSF52540">
    <property type="entry name" value="P-loop containing nucleoside triphosphate hydrolases"/>
    <property type="match status" value="1"/>
</dbReference>
<sequence length="333" mass="36856">MPLLGSRTDGDRFASMVLLMGNTGAGKSYFVNKLKEGSVVEGDSLYSCTARCQIIQATIGRTHIAICDCPGFNDTTRSDAEILNEISKILSSQYLLKKKLRLRGILYLRDITRKRMEGSDVRAFELFKKLVGVDSFPHVVFVTTMWGGLNEQEMARALKNEMELRDDFWQEMIQNGSYMTRFQGNKASAEGIVSQLIGEANPVILRIQRELVDNGCELADTAVGSSLLPVVEERLGHSKSKIKRLNERLTGESNATIQSKVKLDIKKAQSEENQAQFEKDQLKEKVGLEMKDKIKTGGTWQDNVRVICSVVGVSITIVASVILPAAGVGCNVM</sequence>
<dbReference type="InterPro" id="IPR006703">
    <property type="entry name" value="G_AIG1"/>
</dbReference>
<dbReference type="InterPro" id="IPR027417">
    <property type="entry name" value="P-loop_NTPase"/>
</dbReference>
<dbReference type="GO" id="GO:0005525">
    <property type="term" value="F:GTP binding"/>
    <property type="evidence" value="ECO:0007669"/>
    <property type="project" value="InterPro"/>
</dbReference>
<gene>
    <name evidence="3" type="ORF">G7Y89_g7419</name>
</gene>
<dbReference type="OrthoDB" id="8954335at2759"/>
<evidence type="ECO:0000259" key="2">
    <source>
        <dbReference type="Pfam" id="PF04548"/>
    </source>
</evidence>
<organism evidence="3 4">
    <name type="scientific">Cudoniella acicularis</name>
    <dbReference type="NCBI Taxonomy" id="354080"/>
    <lineage>
        <taxon>Eukaryota</taxon>
        <taxon>Fungi</taxon>
        <taxon>Dikarya</taxon>
        <taxon>Ascomycota</taxon>
        <taxon>Pezizomycotina</taxon>
        <taxon>Leotiomycetes</taxon>
        <taxon>Helotiales</taxon>
        <taxon>Tricladiaceae</taxon>
        <taxon>Cudoniella</taxon>
    </lineage>
</organism>
<accession>A0A8H4RIL5</accession>
<feature type="domain" description="AIG1-type G" evidence="2">
    <location>
        <begin position="17"/>
        <end position="161"/>
    </location>
</feature>
<dbReference type="EMBL" id="JAAMPI010000521">
    <property type="protein sequence ID" value="KAF4630725.1"/>
    <property type="molecule type" value="Genomic_DNA"/>
</dbReference>
<dbReference type="Pfam" id="PF04548">
    <property type="entry name" value="AIG1"/>
    <property type="match status" value="1"/>
</dbReference>
<name>A0A8H4RIL5_9HELO</name>
<keyword evidence="4" id="KW-1185">Reference proteome</keyword>
<protein>
    <recommendedName>
        <fullName evidence="2">AIG1-type G domain-containing protein</fullName>
    </recommendedName>
</protein>
<dbReference type="Gene3D" id="3.40.50.300">
    <property type="entry name" value="P-loop containing nucleotide triphosphate hydrolases"/>
    <property type="match status" value="1"/>
</dbReference>
<proteinExistence type="predicted"/>
<evidence type="ECO:0000256" key="1">
    <source>
        <dbReference type="ARBA" id="ARBA00022741"/>
    </source>
</evidence>
<evidence type="ECO:0000313" key="3">
    <source>
        <dbReference type="EMBL" id="KAF4630725.1"/>
    </source>
</evidence>
<reference evidence="3 4" key="1">
    <citation type="submission" date="2020-03" db="EMBL/GenBank/DDBJ databases">
        <title>Draft Genome Sequence of Cudoniella acicularis.</title>
        <authorList>
            <person name="Buettner E."/>
            <person name="Kellner H."/>
        </authorList>
    </citation>
    <scope>NUCLEOTIDE SEQUENCE [LARGE SCALE GENOMIC DNA]</scope>
    <source>
        <strain evidence="3 4">DSM 108380</strain>
    </source>
</reference>
<comment type="caution">
    <text evidence="3">The sequence shown here is derived from an EMBL/GenBank/DDBJ whole genome shotgun (WGS) entry which is preliminary data.</text>
</comment>